<comment type="caution">
    <text evidence="1">The sequence shown here is derived from an EMBL/GenBank/DDBJ whole genome shotgun (WGS) entry which is preliminary data.</text>
</comment>
<name>A0ACC6M9B2_9BACI</name>
<organism evidence="1 2">
    <name type="scientific">Gracilibacillus pellucidus</name>
    <dbReference type="NCBI Taxonomy" id="3095368"/>
    <lineage>
        <taxon>Bacteria</taxon>
        <taxon>Bacillati</taxon>
        <taxon>Bacillota</taxon>
        <taxon>Bacilli</taxon>
        <taxon>Bacillales</taxon>
        <taxon>Bacillaceae</taxon>
        <taxon>Gracilibacillus</taxon>
    </lineage>
</organism>
<sequence length="59" mass="6641">MELNMYTVARFCIILGIFSLVALLIAHFFRVVEITSLVPIFALLISLAGAFFILKRKPV</sequence>
<reference evidence="1" key="1">
    <citation type="submission" date="2023-11" db="EMBL/GenBank/DDBJ databases">
        <title>Gracilibacillus pellucida a moderately halophilic bacterium isolated from saline soil in Xinjiang province.</title>
        <authorList>
            <person name="Zhang Z."/>
            <person name="Tan F."/>
            <person name="Wang Y."/>
            <person name="Xia M."/>
        </authorList>
    </citation>
    <scope>NUCLEOTIDE SEQUENCE</scope>
    <source>
        <strain evidence="1">S3-1-1</strain>
    </source>
</reference>
<gene>
    <name evidence="1" type="ORF">SH601_16510</name>
</gene>
<keyword evidence="2" id="KW-1185">Reference proteome</keyword>
<evidence type="ECO:0000313" key="2">
    <source>
        <dbReference type="Proteomes" id="UP001277972"/>
    </source>
</evidence>
<evidence type="ECO:0000313" key="1">
    <source>
        <dbReference type="EMBL" id="MDX8047569.1"/>
    </source>
</evidence>
<dbReference type="Proteomes" id="UP001277972">
    <property type="component" value="Unassembled WGS sequence"/>
</dbReference>
<proteinExistence type="predicted"/>
<accession>A0ACC6M9B2</accession>
<protein>
    <submittedName>
        <fullName evidence="1">Uncharacterized protein</fullName>
    </submittedName>
</protein>
<dbReference type="EMBL" id="JAWZSR010000015">
    <property type="protein sequence ID" value="MDX8047569.1"/>
    <property type="molecule type" value="Genomic_DNA"/>
</dbReference>